<evidence type="ECO:0000256" key="3">
    <source>
        <dbReference type="ARBA" id="ARBA00023239"/>
    </source>
</evidence>
<dbReference type="SUPFAM" id="SSF64288">
    <property type="entry name" value="Chorismate lyase-like"/>
    <property type="match status" value="1"/>
</dbReference>
<evidence type="ECO:0000256" key="4">
    <source>
        <dbReference type="HAMAP-Rule" id="MF_01632"/>
    </source>
</evidence>
<name>A0A378Q6U5_FAUOS</name>
<keyword evidence="6" id="KW-1185">Reference proteome</keyword>
<dbReference type="InterPro" id="IPR028978">
    <property type="entry name" value="Chorismate_lyase_/UTRA_dom_sf"/>
</dbReference>
<feature type="binding site" evidence="4">
    <location>
        <position position="82"/>
    </location>
    <ligand>
        <name>substrate</name>
    </ligand>
</feature>
<keyword evidence="3 4" id="KW-0456">Lyase</keyword>
<dbReference type="PANTHER" id="PTHR38683:SF1">
    <property type="entry name" value="CHORISMATE PYRUVATE-LYASE"/>
    <property type="match status" value="1"/>
</dbReference>
<dbReference type="Pfam" id="PF04345">
    <property type="entry name" value="Chor_lyase"/>
    <property type="match status" value="1"/>
</dbReference>
<comment type="catalytic activity">
    <reaction evidence="4">
        <text>chorismate = 4-hydroxybenzoate + pyruvate</text>
        <dbReference type="Rhea" id="RHEA:16505"/>
        <dbReference type="ChEBI" id="CHEBI:15361"/>
        <dbReference type="ChEBI" id="CHEBI:17879"/>
        <dbReference type="ChEBI" id="CHEBI:29748"/>
        <dbReference type="EC" id="4.1.3.40"/>
    </reaction>
</comment>
<proteinExistence type="inferred from homology"/>
<dbReference type="InterPro" id="IPR007440">
    <property type="entry name" value="Chorismate--pyruvate_lyase"/>
</dbReference>
<dbReference type="PANTHER" id="PTHR38683">
    <property type="entry name" value="CHORISMATE PYRUVATE-LYASE"/>
    <property type="match status" value="1"/>
</dbReference>
<accession>A0A378Q6U5</accession>
<dbReference type="GO" id="GO:0005829">
    <property type="term" value="C:cytosol"/>
    <property type="evidence" value="ECO:0007669"/>
    <property type="project" value="TreeGrafter"/>
</dbReference>
<dbReference type="GO" id="GO:0006744">
    <property type="term" value="P:ubiquinone biosynthetic process"/>
    <property type="evidence" value="ECO:0007669"/>
    <property type="project" value="UniProtKB-UniRule"/>
</dbReference>
<feature type="binding site" evidence="4">
    <location>
        <position position="163"/>
    </location>
    <ligand>
        <name>substrate</name>
    </ligand>
</feature>
<evidence type="ECO:0000313" key="6">
    <source>
        <dbReference type="Proteomes" id="UP000255230"/>
    </source>
</evidence>
<dbReference type="RefSeq" id="WP_062332506.1">
    <property type="nucleotide sequence ID" value="NZ_CBCRZU010000017.1"/>
</dbReference>
<dbReference type="EC" id="4.1.3.40" evidence="4"/>
<feature type="binding site" evidence="4">
    <location>
        <position position="122"/>
    </location>
    <ligand>
        <name>substrate</name>
    </ligand>
</feature>
<sequence>MINVGLNLNLAFAHLSVAHKQQIPPKLIPWLTSTGSLTAKFEALSRHKLIVQPTFEGRQTLSLSEKRQLQLPLGVSQSAWVREALLFGKPNQEAWVVARSVFPFASLIGNARKLANLGTTPIGYILFRRHGAVMTNRWIDVTAQGWRRTTLYQWQGRHFLISETFLPAFENSLMGEEENGMIHVSSDKGEGWVQKPLVAVR</sequence>
<dbReference type="GeneID" id="35779004"/>
<comment type="function">
    <text evidence="4">Removes the pyruvyl group from chorismate, with concomitant aromatization of the ring, to provide 4-hydroxybenzoate (4HB) for the ubiquinone pathway.</text>
</comment>
<dbReference type="HAMAP" id="MF_01632">
    <property type="entry name" value="UbiC"/>
    <property type="match status" value="1"/>
</dbReference>
<evidence type="ECO:0000256" key="2">
    <source>
        <dbReference type="ARBA" id="ARBA00022688"/>
    </source>
</evidence>
<dbReference type="GO" id="GO:0008813">
    <property type="term" value="F:chorismate lyase activity"/>
    <property type="evidence" value="ECO:0007669"/>
    <property type="project" value="UniProtKB-UniRule"/>
</dbReference>
<dbReference type="EMBL" id="UGPY01000001">
    <property type="protein sequence ID" value="STY96511.1"/>
    <property type="molecule type" value="Genomic_DNA"/>
</dbReference>
<dbReference type="GO" id="GO:0042866">
    <property type="term" value="P:pyruvate biosynthetic process"/>
    <property type="evidence" value="ECO:0007669"/>
    <property type="project" value="UniProtKB-UniRule"/>
</dbReference>
<comment type="similarity">
    <text evidence="4">Belongs to the UbiC family.</text>
</comment>
<organism evidence="5 6">
    <name type="scientific">Faucicola osloensis</name>
    <name type="common">Moraxella osloensis</name>
    <dbReference type="NCBI Taxonomy" id="34062"/>
    <lineage>
        <taxon>Bacteria</taxon>
        <taxon>Pseudomonadati</taxon>
        <taxon>Pseudomonadota</taxon>
        <taxon>Gammaproteobacteria</taxon>
        <taxon>Moraxellales</taxon>
        <taxon>Moraxellaceae</taxon>
        <taxon>Faucicola</taxon>
    </lineage>
</organism>
<dbReference type="UniPathway" id="UPA00232"/>
<keyword evidence="1 4" id="KW-0963">Cytoplasm</keyword>
<protein>
    <recommendedName>
        <fullName evidence="4">Probable chorismate pyruvate-lyase</fullName>
        <shortName evidence="4">CL</shortName>
        <shortName evidence="4">CPL</shortName>
        <ecNumber evidence="4">4.1.3.40</ecNumber>
    </recommendedName>
</protein>
<comment type="pathway">
    <text evidence="4">Cofactor biosynthesis; ubiquinone biosynthesis.</text>
</comment>
<dbReference type="AlphaFoldDB" id="A0A378Q6U5"/>
<comment type="subcellular location">
    <subcellularLocation>
        <location evidence="4">Cytoplasm</location>
    </subcellularLocation>
</comment>
<comment type="caution">
    <text evidence="4">Lacks conserved residue(s) required for the propagation of feature annotation.</text>
</comment>
<dbReference type="Gene3D" id="3.40.1410.10">
    <property type="entry name" value="Chorismate lyase-like"/>
    <property type="match status" value="1"/>
</dbReference>
<dbReference type="Proteomes" id="UP000255230">
    <property type="component" value="Unassembled WGS sequence"/>
</dbReference>
<keyword evidence="2 4" id="KW-0831">Ubiquinone biosynthesis</keyword>
<evidence type="ECO:0000313" key="5">
    <source>
        <dbReference type="EMBL" id="STY96511.1"/>
    </source>
</evidence>
<gene>
    <name evidence="4 5" type="primary">ubiC</name>
    <name evidence="5" type="ORF">NCTC10465_00267</name>
</gene>
<dbReference type="KEGG" id="mos:AXE82_05930"/>
<keyword evidence="4 5" id="KW-0670">Pyruvate</keyword>
<evidence type="ECO:0000256" key="1">
    <source>
        <dbReference type="ARBA" id="ARBA00022490"/>
    </source>
</evidence>
<reference evidence="5 6" key="1">
    <citation type="submission" date="2018-06" db="EMBL/GenBank/DDBJ databases">
        <authorList>
            <consortium name="Pathogen Informatics"/>
            <person name="Doyle S."/>
        </authorList>
    </citation>
    <scope>NUCLEOTIDE SEQUENCE [LARGE SCALE GENOMIC DNA]</scope>
    <source>
        <strain evidence="5 6">NCTC10465</strain>
    </source>
</reference>